<dbReference type="Gene3D" id="1.10.1660.10">
    <property type="match status" value="1"/>
</dbReference>
<dbReference type="EMBL" id="JAEVHM010000086">
    <property type="protein sequence ID" value="MBM0233578.1"/>
    <property type="molecule type" value="Genomic_DNA"/>
</dbReference>
<gene>
    <name evidence="3" type="ORF">JNW91_17975</name>
</gene>
<dbReference type="Proteomes" id="UP000601027">
    <property type="component" value="Unassembled WGS sequence"/>
</dbReference>
<dbReference type="PANTHER" id="PTHR30204">
    <property type="entry name" value="REDOX-CYCLING DRUG-SENSING TRANSCRIPTIONAL ACTIVATOR SOXR"/>
    <property type="match status" value="1"/>
</dbReference>
<proteinExistence type="predicted"/>
<dbReference type="PROSITE" id="PS50937">
    <property type="entry name" value="HTH_MERR_2"/>
    <property type="match status" value="1"/>
</dbReference>
<feature type="domain" description="HTH merR-type" evidence="2">
    <location>
        <begin position="9"/>
        <end position="77"/>
    </location>
</feature>
<evidence type="ECO:0000256" key="1">
    <source>
        <dbReference type="ARBA" id="ARBA00023125"/>
    </source>
</evidence>
<dbReference type="SMART" id="SM00422">
    <property type="entry name" value="HTH_MERR"/>
    <property type="match status" value="1"/>
</dbReference>
<dbReference type="RefSeq" id="WP_203176691.1">
    <property type="nucleotide sequence ID" value="NZ_JAEVHM010000086.1"/>
</dbReference>
<dbReference type="InterPro" id="IPR009061">
    <property type="entry name" value="DNA-bd_dom_put_sf"/>
</dbReference>
<reference evidence="3 4" key="1">
    <citation type="submission" date="2021-01" db="EMBL/GenBank/DDBJ databases">
        <title>Draft genome sequence of Micromonospora sp. strain STR1_7.</title>
        <authorList>
            <person name="Karlyshev A."/>
            <person name="Jawad R."/>
        </authorList>
    </citation>
    <scope>NUCLEOTIDE SEQUENCE [LARGE SCALE GENOMIC DNA]</scope>
    <source>
        <strain evidence="3 4">STR1-7</strain>
    </source>
</reference>
<protein>
    <submittedName>
        <fullName evidence="3">MerR family transcriptional regulator</fullName>
    </submittedName>
</protein>
<dbReference type="InterPro" id="IPR047057">
    <property type="entry name" value="MerR_fam"/>
</dbReference>
<organism evidence="3 4">
    <name type="scientific">Micromonospora parastrephiae</name>
    <dbReference type="NCBI Taxonomy" id="2806101"/>
    <lineage>
        <taxon>Bacteria</taxon>
        <taxon>Bacillati</taxon>
        <taxon>Actinomycetota</taxon>
        <taxon>Actinomycetes</taxon>
        <taxon>Micromonosporales</taxon>
        <taxon>Micromonosporaceae</taxon>
        <taxon>Micromonospora</taxon>
    </lineage>
</organism>
<dbReference type="Pfam" id="PF13411">
    <property type="entry name" value="MerR_1"/>
    <property type="match status" value="1"/>
</dbReference>
<dbReference type="SUPFAM" id="SSF46955">
    <property type="entry name" value="Putative DNA-binding domain"/>
    <property type="match status" value="1"/>
</dbReference>
<dbReference type="InterPro" id="IPR000551">
    <property type="entry name" value="MerR-type_HTH_dom"/>
</dbReference>
<comment type="caution">
    <text evidence="3">The sequence shown here is derived from an EMBL/GenBank/DDBJ whole genome shotgun (WGS) entry which is preliminary data.</text>
</comment>
<accession>A0ABS1XWG0</accession>
<keyword evidence="4" id="KW-1185">Reference proteome</keyword>
<evidence type="ECO:0000313" key="3">
    <source>
        <dbReference type="EMBL" id="MBM0233578.1"/>
    </source>
</evidence>
<dbReference type="PANTHER" id="PTHR30204:SF97">
    <property type="entry name" value="MERR FAMILY REGULATORY PROTEIN"/>
    <property type="match status" value="1"/>
</dbReference>
<evidence type="ECO:0000313" key="4">
    <source>
        <dbReference type="Proteomes" id="UP000601027"/>
    </source>
</evidence>
<keyword evidence="1" id="KW-0238">DNA-binding</keyword>
<sequence length="146" mass="16114">MKSSGTPKTMSIGQLAERFRLATHVLRHWESVGLLTPAARVNGRRLYHQEHIARVTLILRGKSAGLSLDQLREVLAAPNGAMRRKLLAEHHAELERRIRETAAAKELIEHALECSADDFTQCPAFRHLAEASLGAVPIGMIGRPQG</sequence>
<evidence type="ECO:0000259" key="2">
    <source>
        <dbReference type="PROSITE" id="PS50937"/>
    </source>
</evidence>
<name>A0ABS1XWG0_9ACTN</name>